<dbReference type="Pfam" id="PF23639">
    <property type="entry name" value="DUF7146"/>
    <property type="match status" value="1"/>
</dbReference>
<keyword evidence="2" id="KW-0067">ATP-binding</keyword>
<evidence type="ECO:0000313" key="3">
    <source>
        <dbReference type="Proteomes" id="UP000297753"/>
    </source>
</evidence>
<feature type="non-terminal residue" evidence="2">
    <location>
        <position position="1"/>
    </location>
</feature>
<reference evidence="2 3" key="1">
    <citation type="submission" date="2019-01" db="EMBL/GenBank/DDBJ databases">
        <title>Vibrio BEI176 sp. nov, a marine bacterium isolated from China: eastern marignal seas.</title>
        <authorList>
            <person name="Li B."/>
        </authorList>
    </citation>
    <scope>NUCLEOTIDE SEQUENCE [LARGE SCALE GENOMIC DNA]</scope>
    <source>
        <strain evidence="2 3">BEI176</strain>
    </source>
</reference>
<dbReference type="Proteomes" id="UP000297753">
    <property type="component" value="Unassembled WGS sequence"/>
</dbReference>
<gene>
    <name evidence="2" type="ORF">ELS82_25660</name>
</gene>
<keyword evidence="3" id="KW-1185">Reference proteome</keyword>
<name>A0A4Y8W7G5_9VIBR</name>
<keyword evidence="2" id="KW-0378">Hydrolase</keyword>
<proteinExistence type="predicted"/>
<organism evidence="2 3">
    <name type="scientific">Vibrio ouci</name>
    <dbReference type="NCBI Taxonomy" id="2499078"/>
    <lineage>
        <taxon>Bacteria</taxon>
        <taxon>Pseudomonadati</taxon>
        <taxon>Pseudomonadota</taxon>
        <taxon>Gammaproteobacteria</taxon>
        <taxon>Vibrionales</taxon>
        <taxon>Vibrionaceae</taxon>
        <taxon>Vibrio</taxon>
    </lineage>
</organism>
<evidence type="ECO:0000313" key="2">
    <source>
        <dbReference type="EMBL" id="TFH88849.1"/>
    </source>
</evidence>
<keyword evidence="2" id="KW-0347">Helicase</keyword>
<dbReference type="AlphaFoldDB" id="A0A4Y8W7G5"/>
<dbReference type="InterPro" id="IPR055570">
    <property type="entry name" value="DUF7146"/>
</dbReference>
<feature type="domain" description="DUF7146" evidence="1">
    <location>
        <begin position="120"/>
        <end position="215"/>
    </location>
</feature>
<evidence type="ECO:0000259" key="1">
    <source>
        <dbReference type="Pfam" id="PF23639"/>
    </source>
</evidence>
<accession>A0A4Y8W7G5</accession>
<dbReference type="GO" id="GO:0004386">
    <property type="term" value="F:helicase activity"/>
    <property type="evidence" value="ECO:0007669"/>
    <property type="project" value="UniProtKB-KW"/>
</dbReference>
<comment type="caution">
    <text evidence="2">The sequence shown here is derived from an EMBL/GenBank/DDBJ whole genome shotgun (WGS) entry which is preliminary data.</text>
</comment>
<keyword evidence="2" id="KW-0547">Nucleotide-binding</keyword>
<protein>
    <submittedName>
        <fullName evidence="2">Conjugative transfer relaxase/helicase TraI</fullName>
    </submittedName>
</protein>
<dbReference type="EMBL" id="SATR01000286">
    <property type="protein sequence ID" value="TFH88849.1"/>
    <property type="molecule type" value="Genomic_DNA"/>
</dbReference>
<sequence length="217" mass="24734">HIFREHINAELPKYTESLAIHLLGQPNTSKSNRDYLTFGTGKCALQVTLTGEYRGYFKDYTTGEKGSLINLMMSQKGISYKEAMTEAHNLLTHPEHYHITINKEHDKLMNTTPKHIAQFEQRAKDYLHESLGLKGTLAEQYLNKLGIKEAHNDNVRFHPAVYSSEDTALHPAILTNIHDKQGETRAIEITYLDHQANKADDMEVNPRVLGKKSKHLT</sequence>
<feature type="non-terminal residue" evidence="2">
    <location>
        <position position="217"/>
    </location>
</feature>